<protein>
    <submittedName>
        <fullName evidence="1">Serine/threonine protein kinase</fullName>
    </submittedName>
</protein>
<gene>
    <name evidence="1" type="ORF">ICN82_17780</name>
</gene>
<dbReference type="Gene3D" id="3.40.1520.20">
    <property type="match status" value="1"/>
</dbReference>
<keyword evidence="1" id="KW-0808">Transferase</keyword>
<keyword evidence="1" id="KW-0723">Serine/threonine-protein kinase</keyword>
<dbReference type="AlphaFoldDB" id="A0A8J6Z1P6"/>
<dbReference type="Proteomes" id="UP000609121">
    <property type="component" value="Unassembled WGS sequence"/>
</dbReference>
<comment type="caution">
    <text evidence="1">The sequence shown here is derived from an EMBL/GenBank/DDBJ whole genome shotgun (WGS) entry which is preliminary data.</text>
</comment>
<evidence type="ECO:0000313" key="2">
    <source>
        <dbReference type="Proteomes" id="UP000609121"/>
    </source>
</evidence>
<name>A0A8J6Z1P6_9RHOB</name>
<reference evidence="1" key="1">
    <citation type="submission" date="2020-09" db="EMBL/GenBank/DDBJ databases">
        <title>A novel bacterium of genus Mangrovicoccus, isolated from South China Sea.</title>
        <authorList>
            <person name="Huang H."/>
            <person name="Mo K."/>
            <person name="Hu Y."/>
        </authorList>
    </citation>
    <scope>NUCLEOTIDE SEQUENCE</scope>
    <source>
        <strain evidence="1">HB182678</strain>
    </source>
</reference>
<evidence type="ECO:0000313" key="1">
    <source>
        <dbReference type="EMBL" id="MBE3640058.1"/>
    </source>
</evidence>
<accession>A0A8J6Z1P6</accession>
<dbReference type="EMBL" id="JACVXA010000070">
    <property type="protein sequence ID" value="MBE3640058.1"/>
    <property type="molecule type" value="Genomic_DNA"/>
</dbReference>
<proteinExistence type="predicted"/>
<keyword evidence="2" id="KW-1185">Reference proteome</keyword>
<organism evidence="1 2">
    <name type="scientific">Mangrovicoccus algicola</name>
    <dbReference type="NCBI Taxonomy" id="2771008"/>
    <lineage>
        <taxon>Bacteria</taxon>
        <taxon>Pseudomonadati</taxon>
        <taxon>Pseudomonadota</taxon>
        <taxon>Alphaproteobacteria</taxon>
        <taxon>Rhodobacterales</taxon>
        <taxon>Paracoccaceae</taxon>
        <taxon>Mangrovicoccus</taxon>
    </lineage>
</organism>
<sequence length="386" mass="40424">LVAAGLGGWFGGVFDRMPQLPLADPYLLEVERAAGGPPRATGHVPSRALADAFAARLAEAGGSAELTLARGDLPGDWGAGMLDLLERALPLQDFRMTAAGAEVHVTGRAATPAEQAIRQAAFDAGFPAGLTGTAEIALTPQILPPADLRAALAELADCGPLRLVDPPAAGYAAGAEIAVAGDLEGPDSLRRLRDGLAPLIRDRPLRLDMAVLNPPLCRVAAELPAPGGTPLRIRMGWGGRDAENTAGLYHVGENPVIDLDLPADPAEGRLWVSIIDVEGVVFHLLPNRMRPENDVTALRDEAGPEGLRLAWPAAEAADGSRIAFTVDDSVLGKSLILALRTRGPLFEELRPVSESAESFAEALNRARAEGRMADLQQGRAILTTAP</sequence>
<dbReference type="GO" id="GO:0004674">
    <property type="term" value="F:protein serine/threonine kinase activity"/>
    <property type="evidence" value="ECO:0007669"/>
    <property type="project" value="UniProtKB-KW"/>
</dbReference>
<feature type="non-terminal residue" evidence="1">
    <location>
        <position position="1"/>
    </location>
</feature>
<keyword evidence="1" id="KW-0418">Kinase</keyword>